<dbReference type="Proteomes" id="UP000177026">
    <property type="component" value="Unassembled WGS sequence"/>
</dbReference>
<protein>
    <recommendedName>
        <fullName evidence="4">Large ribosomal subunit protein uL23</fullName>
    </recommendedName>
</protein>
<reference evidence="5 6" key="1">
    <citation type="journal article" date="2016" name="Nat. Commun.">
        <title>Thousands of microbial genomes shed light on interconnected biogeochemical processes in an aquifer system.</title>
        <authorList>
            <person name="Anantharaman K."/>
            <person name="Brown C.T."/>
            <person name="Hug L.A."/>
            <person name="Sharon I."/>
            <person name="Castelle C.J."/>
            <person name="Probst A.J."/>
            <person name="Thomas B.C."/>
            <person name="Singh A."/>
            <person name="Wilkins M.J."/>
            <person name="Karaoz U."/>
            <person name="Brodie E.L."/>
            <person name="Williams K.H."/>
            <person name="Hubbard S.S."/>
            <person name="Banfield J.F."/>
        </authorList>
    </citation>
    <scope>NUCLEOTIDE SEQUENCE [LARGE SCALE GENOMIC DNA]</scope>
</reference>
<dbReference type="InterPro" id="IPR012677">
    <property type="entry name" value="Nucleotide-bd_a/b_plait_sf"/>
</dbReference>
<comment type="function">
    <text evidence="4">One of the early assembly proteins it binds 23S rRNA. One of the proteins that surrounds the polypeptide exit tunnel on the outside of the ribosome. Forms the main docking site for trigger factor binding to the ribosome.</text>
</comment>
<evidence type="ECO:0000256" key="3">
    <source>
        <dbReference type="ARBA" id="ARBA00023274"/>
    </source>
</evidence>
<gene>
    <name evidence="4" type="primary">rplW</name>
    <name evidence="5" type="ORF">A2866_01450</name>
</gene>
<comment type="caution">
    <text evidence="5">The sequence shown here is derived from an EMBL/GenBank/DDBJ whole genome shotgun (WGS) entry which is preliminary data.</text>
</comment>
<dbReference type="InterPro" id="IPR013025">
    <property type="entry name" value="Ribosomal_uL23-like"/>
</dbReference>
<dbReference type="GO" id="GO:0003735">
    <property type="term" value="F:structural constituent of ribosome"/>
    <property type="evidence" value="ECO:0007669"/>
    <property type="project" value="InterPro"/>
</dbReference>
<accession>A0A1F7GNE3</accession>
<comment type="similarity">
    <text evidence="1 4">Belongs to the universal ribosomal protein uL23 family.</text>
</comment>
<dbReference type="GO" id="GO:0005840">
    <property type="term" value="C:ribosome"/>
    <property type="evidence" value="ECO:0007669"/>
    <property type="project" value="UniProtKB-KW"/>
</dbReference>
<dbReference type="EMBL" id="MFZI01000032">
    <property type="protein sequence ID" value="OGK20528.1"/>
    <property type="molecule type" value="Genomic_DNA"/>
</dbReference>
<keyword evidence="2 4" id="KW-0689">Ribosomal protein</keyword>
<name>A0A1F7GNE3_9BACT</name>
<proteinExistence type="inferred from homology"/>
<dbReference type="Gene3D" id="3.30.70.330">
    <property type="match status" value="1"/>
</dbReference>
<organism evidence="5 6">
    <name type="scientific">Candidatus Roizmanbacteria bacterium RIFCSPHIGHO2_01_FULL_39_8</name>
    <dbReference type="NCBI Taxonomy" id="1802033"/>
    <lineage>
        <taxon>Bacteria</taxon>
        <taxon>Candidatus Roizmaniibacteriota</taxon>
    </lineage>
</organism>
<evidence type="ECO:0000256" key="4">
    <source>
        <dbReference type="HAMAP-Rule" id="MF_01369"/>
    </source>
</evidence>
<sequence>MKINEVLIKPIITEKATDLTKRQVFTFQVHLKANKNQIKNALETLYKVKVGQIKVVVRKGKVRKVGKKMTPKTLTDRKIAYIYLKDGRLDLFPQA</sequence>
<evidence type="ECO:0000313" key="5">
    <source>
        <dbReference type="EMBL" id="OGK20528.1"/>
    </source>
</evidence>
<dbReference type="GO" id="GO:0006412">
    <property type="term" value="P:translation"/>
    <property type="evidence" value="ECO:0007669"/>
    <property type="project" value="UniProtKB-UniRule"/>
</dbReference>
<keyword evidence="3 4" id="KW-0687">Ribonucleoprotein</keyword>
<evidence type="ECO:0000256" key="2">
    <source>
        <dbReference type="ARBA" id="ARBA00022980"/>
    </source>
</evidence>
<comment type="subunit">
    <text evidence="4">Part of the 50S ribosomal subunit. Contacts protein L29, and trigger factor when it is bound to the ribosome.</text>
</comment>
<keyword evidence="4" id="KW-0699">rRNA-binding</keyword>
<dbReference type="GO" id="GO:1990904">
    <property type="term" value="C:ribonucleoprotein complex"/>
    <property type="evidence" value="ECO:0007669"/>
    <property type="project" value="UniProtKB-KW"/>
</dbReference>
<dbReference type="SUPFAM" id="SSF54189">
    <property type="entry name" value="Ribosomal proteins S24e, L23 and L15e"/>
    <property type="match status" value="1"/>
</dbReference>
<dbReference type="Pfam" id="PF00276">
    <property type="entry name" value="Ribosomal_L23"/>
    <property type="match status" value="1"/>
</dbReference>
<dbReference type="HAMAP" id="MF_01369_B">
    <property type="entry name" value="Ribosomal_uL23_B"/>
    <property type="match status" value="1"/>
</dbReference>
<dbReference type="AlphaFoldDB" id="A0A1F7GNE3"/>
<evidence type="ECO:0000313" key="6">
    <source>
        <dbReference type="Proteomes" id="UP000177026"/>
    </source>
</evidence>
<dbReference type="GO" id="GO:0019843">
    <property type="term" value="F:rRNA binding"/>
    <property type="evidence" value="ECO:0007669"/>
    <property type="project" value="UniProtKB-UniRule"/>
</dbReference>
<evidence type="ECO:0000256" key="1">
    <source>
        <dbReference type="ARBA" id="ARBA00006700"/>
    </source>
</evidence>
<dbReference type="InterPro" id="IPR012678">
    <property type="entry name" value="Ribosomal_uL23/eL15/eS24_sf"/>
</dbReference>
<keyword evidence="4" id="KW-0694">RNA-binding</keyword>